<accession>A0AAD4CAV7</accession>
<reference evidence="2" key="2">
    <citation type="submission" date="2020-02" db="EMBL/GenBank/DDBJ databases">
        <authorList>
            <person name="Gilchrist C.L.M."/>
            <person name="Chooi Y.-H."/>
        </authorList>
    </citation>
    <scope>NUCLEOTIDE SEQUENCE</scope>
    <source>
        <strain evidence="2">MST-FP2251</strain>
    </source>
</reference>
<reference evidence="2" key="1">
    <citation type="journal article" date="2019" name="Beilstein J. Org. Chem.">
        <title>Nanangenines: drimane sesquiterpenoids as the dominant metabolite cohort of a novel Australian fungus, Aspergillus nanangensis.</title>
        <authorList>
            <person name="Lacey H.J."/>
            <person name="Gilchrist C.L.M."/>
            <person name="Crombie A."/>
            <person name="Kalaitzis J.A."/>
            <person name="Vuong D."/>
            <person name="Rutledge P.J."/>
            <person name="Turner P."/>
            <person name="Pitt J.I."/>
            <person name="Lacey E."/>
            <person name="Chooi Y.H."/>
            <person name="Piggott A.M."/>
        </authorList>
    </citation>
    <scope>NUCLEOTIDE SEQUENCE</scope>
    <source>
        <strain evidence="2">MST-FP2251</strain>
    </source>
</reference>
<evidence type="ECO:0000313" key="3">
    <source>
        <dbReference type="Proteomes" id="UP001194746"/>
    </source>
</evidence>
<gene>
    <name evidence="2" type="ORF">FE257_004126</name>
</gene>
<comment type="caution">
    <text evidence="2">The sequence shown here is derived from an EMBL/GenBank/DDBJ whole genome shotgun (WGS) entry which is preliminary data.</text>
</comment>
<dbReference type="InterPro" id="IPR031348">
    <property type="entry name" value="PigL_N"/>
</dbReference>
<dbReference type="EMBL" id="VCAU01000188">
    <property type="protein sequence ID" value="KAF9883069.1"/>
    <property type="molecule type" value="Genomic_DNA"/>
</dbReference>
<sequence length="220" mass="24859">MGDDIGGFRRLVAGYKLTINIALTDANLRKTTVTAESLQTHQDLIETAKTELEVHLEDIDAKLESILGKSMAESDDIDTSELKVMQEERLSTEKFSEIVIDEGLQECKRNLNMTAAKLEKHMRDLTDRLLTKSKHEMTPNEYQDLIRLRDEWDTARQCMDICSKADDRLKESISTIENYATGDSVQFMVSTDGKTLYGKNTGLGWRTRQVGGYLSDASVQ</sequence>
<dbReference type="Proteomes" id="UP001194746">
    <property type="component" value="Unassembled WGS sequence"/>
</dbReference>
<organism evidence="2 3">
    <name type="scientific">Aspergillus nanangensis</name>
    <dbReference type="NCBI Taxonomy" id="2582783"/>
    <lineage>
        <taxon>Eukaryota</taxon>
        <taxon>Fungi</taxon>
        <taxon>Dikarya</taxon>
        <taxon>Ascomycota</taxon>
        <taxon>Pezizomycotina</taxon>
        <taxon>Eurotiomycetes</taxon>
        <taxon>Eurotiomycetidae</taxon>
        <taxon>Eurotiales</taxon>
        <taxon>Aspergillaceae</taxon>
        <taxon>Aspergillus</taxon>
        <taxon>Aspergillus subgen. Circumdati</taxon>
    </lineage>
</organism>
<dbReference type="AlphaFoldDB" id="A0AAD4CAV7"/>
<dbReference type="Pfam" id="PF17111">
    <property type="entry name" value="PigL_N"/>
    <property type="match status" value="1"/>
</dbReference>
<keyword evidence="3" id="KW-1185">Reference proteome</keyword>
<evidence type="ECO:0000259" key="1">
    <source>
        <dbReference type="Pfam" id="PF17111"/>
    </source>
</evidence>
<name>A0AAD4CAV7_ASPNN</name>
<feature type="domain" description="Azaphilone pigments biosynthesis cluster protein L N-terminal" evidence="1">
    <location>
        <begin position="1"/>
        <end position="95"/>
    </location>
</feature>
<evidence type="ECO:0000313" key="2">
    <source>
        <dbReference type="EMBL" id="KAF9883069.1"/>
    </source>
</evidence>
<protein>
    <recommendedName>
        <fullName evidence="1">Azaphilone pigments biosynthesis cluster protein L N-terminal domain-containing protein</fullName>
    </recommendedName>
</protein>
<proteinExistence type="predicted"/>